<dbReference type="InterPro" id="IPR018060">
    <property type="entry name" value="HTH_AraC"/>
</dbReference>
<sequence>MSSIDGSLIVLDGERATRFSTALDTTTHTSHAVKLLVGLETDVVVRESTGRTVLAQAVVIPSDRTCSVVSDGPVISLLLDPEQHREPNAVTRHLGHAAPLGPALALRLRDAVWAARQHLQNGLHLVALGDELRAMTFPRTSRPTGFDRRVERALEHFHVLLDGGDDTRIGPEQRLGITVQHLRALFLRDVGISPRAWFLWNRLVRALRAALSGSPALTAAAIGAGFSDHAHFSRTCRRLLGFRPVDIVQRRMPRDLRFVQDAGSAPAYARRNP</sequence>
<organism evidence="5 6">
    <name type="scientific">Pendulispora albinea</name>
    <dbReference type="NCBI Taxonomy" id="2741071"/>
    <lineage>
        <taxon>Bacteria</taxon>
        <taxon>Pseudomonadati</taxon>
        <taxon>Myxococcota</taxon>
        <taxon>Myxococcia</taxon>
        <taxon>Myxococcales</taxon>
        <taxon>Sorangiineae</taxon>
        <taxon>Pendulisporaceae</taxon>
        <taxon>Pendulispora</taxon>
    </lineage>
</organism>
<dbReference type="RefSeq" id="WP_394829413.1">
    <property type="nucleotide sequence ID" value="NZ_CP089984.1"/>
</dbReference>
<dbReference type="PROSITE" id="PS01124">
    <property type="entry name" value="HTH_ARAC_FAMILY_2"/>
    <property type="match status" value="1"/>
</dbReference>
<evidence type="ECO:0000256" key="1">
    <source>
        <dbReference type="ARBA" id="ARBA00023015"/>
    </source>
</evidence>
<keyword evidence="2" id="KW-0238">DNA-binding</keyword>
<evidence type="ECO:0000313" key="6">
    <source>
        <dbReference type="Proteomes" id="UP001370348"/>
    </source>
</evidence>
<dbReference type="Proteomes" id="UP001370348">
    <property type="component" value="Chromosome"/>
</dbReference>
<proteinExistence type="predicted"/>
<protein>
    <submittedName>
        <fullName evidence="5">Helix-turn-helix domain-containing protein</fullName>
    </submittedName>
</protein>
<accession>A0ABZ2MBC2</accession>
<dbReference type="EMBL" id="CP089984">
    <property type="protein sequence ID" value="WXB19816.1"/>
    <property type="molecule type" value="Genomic_DNA"/>
</dbReference>
<keyword evidence="3" id="KW-0804">Transcription</keyword>
<reference evidence="5 6" key="1">
    <citation type="submission" date="2021-12" db="EMBL/GenBank/DDBJ databases">
        <title>Discovery of the Pendulisporaceae a myxobacterial family with distinct sporulation behavior and unique specialized metabolism.</title>
        <authorList>
            <person name="Garcia R."/>
            <person name="Popoff A."/>
            <person name="Bader C.D."/>
            <person name="Loehr J."/>
            <person name="Walesch S."/>
            <person name="Walt C."/>
            <person name="Boldt J."/>
            <person name="Bunk B."/>
            <person name="Haeckl F.J.F.P.J."/>
            <person name="Gunesch A.P."/>
            <person name="Birkelbach J."/>
            <person name="Nuebel U."/>
            <person name="Pietschmann T."/>
            <person name="Bach T."/>
            <person name="Mueller R."/>
        </authorList>
    </citation>
    <scope>NUCLEOTIDE SEQUENCE [LARGE SCALE GENOMIC DNA]</scope>
    <source>
        <strain evidence="5 6">MSr11954</strain>
    </source>
</reference>
<keyword evidence="1" id="KW-0805">Transcription regulation</keyword>
<evidence type="ECO:0000313" key="5">
    <source>
        <dbReference type="EMBL" id="WXB19816.1"/>
    </source>
</evidence>
<dbReference type="PANTHER" id="PTHR46796">
    <property type="entry name" value="HTH-TYPE TRANSCRIPTIONAL ACTIVATOR RHAS-RELATED"/>
    <property type="match status" value="1"/>
</dbReference>
<keyword evidence="6" id="KW-1185">Reference proteome</keyword>
<dbReference type="SMART" id="SM00342">
    <property type="entry name" value="HTH_ARAC"/>
    <property type="match status" value="1"/>
</dbReference>
<dbReference type="Gene3D" id="1.10.10.60">
    <property type="entry name" value="Homeodomain-like"/>
    <property type="match status" value="1"/>
</dbReference>
<name>A0ABZ2MBC2_9BACT</name>
<evidence type="ECO:0000256" key="2">
    <source>
        <dbReference type="ARBA" id="ARBA00023125"/>
    </source>
</evidence>
<dbReference type="InterPro" id="IPR050204">
    <property type="entry name" value="AraC_XylS_family_regulators"/>
</dbReference>
<dbReference type="Pfam" id="PF12833">
    <property type="entry name" value="HTH_18"/>
    <property type="match status" value="1"/>
</dbReference>
<evidence type="ECO:0000256" key="3">
    <source>
        <dbReference type="ARBA" id="ARBA00023163"/>
    </source>
</evidence>
<gene>
    <name evidence="5" type="ORF">LZC94_21650</name>
</gene>
<evidence type="ECO:0000259" key="4">
    <source>
        <dbReference type="PROSITE" id="PS01124"/>
    </source>
</evidence>
<feature type="domain" description="HTH araC/xylS-type" evidence="4">
    <location>
        <begin position="173"/>
        <end position="250"/>
    </location>
</feature>